<accession>A0A6C0IWP2</accession>
<dbReference type="AlphaFoldDB" id="A0A6C0IWP2"/>
<name>A0A6C0IWP2_9ZZZZ</name>
<sequence length="217" mass="24454">MYAFIQLSLGGGTESKYRCLGKGTIGDGWLTNNLPYEDFERRHGVQYIGQKNDRDGVVVCLRAKTDEGKHAITNAVMEIFGEPLIDIPAIDFNRNFTDIRLLIASQLNEPGKGIEYDYAFVEVDVRGDTRVPHEYIIAEIMAGSRACDVTCWTYPILGGFTPPKDILCDEFDIELDEFDELYTSEWATSDGKLSIGKAVLANKCVWYRHQIAELIKL</sequence>
<dbReference type="EMBL" id="MN740268">
    <property type="protein sequence ID" value="QHT96855.1"/>
    <property type="molecule type" value="Genomic_DNA"/>
</dbReference>
<proteinExistence type="predicted"/>
<protein>
    <submittedName>
        <fullName evidence="1">Uncharacterized protein</fullName>
    </submittedName>
</protein>
<reference evidence="1" key="1">
    <citation type="journal article" date="2020" name="Nature">
        <title>Giant virus diversity and host interactions through global metagenomics.</title>
        <authorList>
            <person name="Schulz F."/>
            <person name="Roux S."/>
            <person name="Paez-Espino D."/>
            <person name="Jungbluth S."/>
            <person name="Walsh D.A."/>
            <person name="Denef V.J."/>
            <person name="McMahon K.D."/>
            <person name="Konstantinidis K.T."/>
            <person name="Eloe-Fadrosh E.A."/>
            <person name="Kyrpides N.C."/>
            <person name="Woyke T."/>
        </authorList>
    </citation>
    <scope>NUCLEOTIDE SEQUENCE</scope>
    <source>
        <strain evidence="1">GVMAG-M-3300024336-7</strain>
    </source>
</reference>
<organism evidence="1">
    <name type="scientific">viral metagenome</name>
    <dbReference type="NCBI Taxonomy" id="1070528"/>
    <lineage>
        <taxon>unclassified sequences</taxon>
        <taxon>metagenomes</taxon>
        <taxon>organismal metagenomes</taxon>
    </lineage>
</organism>
<evidence type="ECO:0000313" key="1">
    <source>
        <dbReference type="EMBL" id="QHT96855.1"/>
    </source>
</evidence>